<dbReference type="PANTHER" id="PTHR40038:SF1">
    <property type="entry name" value="MEMBRANE-ASSOCIATED PROTEIN TCAA"/>
    <property type="match status" value="1"/>
</dbReference>
<accession>A0A5K7WZR3</accession>
<sequence length="373" mass="41725">MEWNKCIKIIIGSSVVFFALLISIGIGWAKTSPKNVVEDFKQAVNEKDAAALKPLLITGDKNAPITKASTQALLAYLRSNRSVARQVTQSLTEQAEEKNTDENAVLQLSEDGKQFLFFKKYKIEVEPQSITASGLREGEVLALNTSERGILRKGNRYGPILPGSYKIKQQLTNDLGIFMKDAKISVWDQEVSLHVDSEAWMAHAKPLQKAVFDRINQFNAEVSDWETSEYAPQKLPSATVTFAKAQSALRLQEFAALKDQLLGIQSAYLGMLADPNSLAITHYGNQWNVSVDTVVSYKFGYTLKKGKAQKDASYNRGITFRLIYDTTQKRWLVSGLSDNDITKQAASEWPKKQQWTIDNPQLHTWGADRGTDL</sequence>
<keyword evidence="1" id="KW-0472">Membrane</keyword>
<dbReference type="EMBL" id="AP021853">
    <property type="protein sequence ID" value="BBN99907.1"/>
    <property type="molecule type" value="Genomic_DNA"/>
</dbReference>
<reference evidence="4 5" key="1">
    <citation type="submission" date="2019-09" db="EMBL/GenBank/DDBJ databases">
        <title>Complete genome sequence of Sporolactobacillus terrae 70-3.</title>
        <authorList>
            <person name="Tanaka N."/>
            <person name="Shiwa Y."/>
            <person name="Fujita N."/>
            <person name="Tanasupawat S."/>
        </authorList>
    </citation>
    <scope>NUCLEOTIDE SEQUENCE [LARGE SCALE GENOMIC DNA]</scope>
    <source>
        <strain evidence="4 5">70-3</strain>
    </source>
</reference>
<evidence type="ECO:0000259" key="3">
    <source>
        <dbReference type="Pfam" id="PF25155"/>
    </source>
</evidence>
<keyword evidence="1" id="KW-0812">Transmembrane</keyword>
<evidence type="ECO:0000259" key="2">
    <source>
        <dbReference type="Pfam" id="PF22813"/>
    </source>
</evidence>
<protein>
    <submittedName>
        <fullName evidence="4">Uncharacterized protein</fullName>
    </submittedName>
</protein>
<dbReference type="AlphaFoldDB" id="A0A5K7WZR3"/>
<dbReference type="Pfam" id="PF25155">
    <property type="entry name" value="NTF2_YvbJ"/>
    <property type="match status" value="1"/>
</dbReference>
<organism evidence="4 5">
    <name type="scientific">Sporolactobacillus terrae</name>
    <dbReference type="NCBI Taxonomy" id="269673"/>
    <lineage>
        <taxon>Bacteria</taxon>
        <taxon>Bacillati</taxon>
        <taxon>Bacillota</taxon>
        <taxon>Bacilli</taxon>
        <taxon>Bacillales</taxon>
        <taxon>Sporolactobacillaceae</taxon>
        <taxon>Sporolactobacillus</taxon>
    </lineage>
</organism>
<evidence type="ECO:0000256" key="1">
    <source>
        <dbReference type="SAM" id="Phobius"/>
    </source>
</evidence>
<dbReference type="PANTHER" id="PTHR40038">
    <property type="entry name" value="MEMBRANE-ASSOCIATED PROTEIN TCAA"/>
    <property type="match status" value="1"/>
</dbReference>
<feature type="transmembrane region" description="Helical" evidence="1">
    <location>
        <begin position="7"/>
        <end position="29"/>
    </location>
</feature>
<feature type="domain" description="TcaA second" evidence="2">
    <location>
        <begin position="33"/>
        <end position="125"/>
    </location>
</feature>
<keyword evidence="1" id="KW-1133">Transmembrane helix</keyword>
<dbReference type="InterPro" id="IPR056902">
    <property type="entry name" value="NTF2_YvbJ"/>
</dbReference>
<proteinExistence type="predicted"/>
<dbReference type="Pfam" id="PF22813">
    <property type="entry name" value="TcaA_2nd"/>
    <property type="match status" value="1"/>
</dbReference>
<evidence type="ECO:0000313" key="5">
    <source>
        <dbReference type="Proteomes" id="UP000326951"/>
    </source>
</evidence>
<feature type="domain" description="YvbJ-like NTF2-like" evidence="3">
    <location>
        <begin position="211"/>
        <end position="336"/>
    </location>
</feature>
<evidence type="ECO:0000313" key="4">
    <source>
        <dbReference type="EMBL" id="BBN99907.1"/>
    </source>
</evidence>
<dbReference type="RefSeq" id="WP_152080728.1">
    <property type="nucleotide sequence ID" value="NZ_AP021853.1"/>
</dbReference>
<dbReference type="InterPro" id="IPR054529">
    <property type="entry name" value="TcaA_2nd"/>
</dbReference>
<dbReference type="Proteomes" id="UP000326951">
    <property type="component" value="Chromosome"/>
</dbReference>
<name>A0A5K7WZR3_9BACL</name>
<gene>
    <name evidence="4" type="ORF">St703_26120</name>
</gene>